<dbReference type="Proteomes" id="UP001457282">
    <property type="component" value="Unassembled WGS sequence"/>
</dbReference>
<evidence type="ECO:0000256" key="4">
    <source>
        <dbReference type="SAM" id="SignalP"/>
    </source>
</evidence>
<dbReference type="GO" id="GO:0007166">
    <property type="term" value="P:cell surface receptor signaling pathway"/>
    <property type="evidence" value="ECO:0007669"/>
    <property type="project" value="InterPro"/>
</dbReference>
<keyword evidence="3" id="KW-1133">Transmembrane helix</keyword>
<keyword evidence="2" id="KW-0067">ATP-binding</keyword>
<reference evidence="6 7" key="1">
    <citation type="journal article" date="2023" name="G3 (Bethesda)">
        <title>A chromosome-length genome assembly and annotation of blackberry (Rubus argutus, cv. 'Hillquist').</title>
        <authorList>
            <person name="Bruna T."/>
            <person name="Aryal R."/>
            <person name="Dudchenko O."/>
            <person name="Sargent D.J."/>
            <person name="Mead D."/>
            <person name="Buti M."/>
            <person name="Cavallini A."/>
            <person name="Hytonen T."/>
            <person name="Andres J."/>
            <person name="Pham M."/>
            <person name="Weisz D."/>
            <person name="Mascagni F."/>
            <person name="Usai G."/>
            <person name="Natali L."/>
            <person name="Bassil N."/>
            <person name="Fernandez G.E."/>
            <person name="Lomsadze A."/>
            <person name="Armour M."/>
            <person name="Olukolu B."/>
            <person name="Poorten T."/>
            <person name="Britton C."/>
            <person name="Davik J."/>
            <person name="Ashrafi H."/>
            <person name="Aiden E.L."/>
            <person name="Borodovsky M."/>
            <person name="Worthington M."/>
        </authorList>
    </citation>
    <scope>NUCLEOTIDE SEQUENCE [LARGE SCALE GENOMIC DNA]</scope>
    <source>
        <strain evidence="6">PI 553951</strain>
    </source>
</reference>
<dbReference type="EMBL" id="JBEDUW010000103">
    <property type="protein sequence ID" value="KAK9906094.1"/>
    <property type="molecule type" value="Genomic_DNA"/>
</dbReference>
<dbReference type="InterPro" id="IPR011009">
    <property type="entry name" value="Kinase-like_dom_sf"/>
</dbReference>
<evidence type="ECO:0000256" key="2">
    <source>
        <dbReference type="ARBA" id="ARBA00022840"/>
    </source>
</evidence>
<dbReference type="AlphaFoldDB" id="A0AAW1VPY2"/>
<dbReference type="Gene3D" id="1.10.510.10">
    <property type="entry name" value="Transferase(Phosphotransferase) domain 1"/>
    <property type="match status" value="1"/>
</dbReference>
<dbReference type="InterPro" id="IPR000719">
    <property type="entry name" value="Prot_kinase_dom"/>
</dbReference>
<dbReference type="PANTHER" id="PTHR27005:SF468">
    <property type="entry name" value="OS01G0310500 PROTEIN"/>
    <property type="match status" value="1"/>
</dbReference>
<keyword evidence="7" id="KW-1185">Reference proteome</keyword>
<evidence type="ECO:0000313" key="6">
    <source>
        <dbReference type="EMBL" id="KAK9906094.1"/>
    </source>
</evidence>
<dbReference type="SUPFAM" id="SSF56112">
    <property type="entry name" value="Protein kinase-like (PK-like)"/>
    <property type="match status" value="1"/>
</dbReference>
<feature type="transmembrane region" description="Helical" evidence="3">
    <location>
        <begin position="120"/>
        <end position="143"/>
    </location>
</feature>
<proteinExistence type="predicted"/>
<organism evidence="6 7">
    <name type="scientific">Rubus argutus</name>
    <name type="common">Southern blackberry</name>
    <dbReference type="NCBI Taxonomy" id="59490"/>
    <lineage>
        <taxon>Eukaryota</taxon>
        <taxon>Viridiplantae</taxon>
        <taxon>Streptophyta</taxon>
        <taxon>Embryophyta</taxon>
        <taxon>Tracheophyta</taxon>
        <taxon>Spermatophyta</taxon>
        <taxon>Magnoliopsida</taxon>
        <taxon>eudicotyledons</taxon>
        <taxon>Gunneridae</taxon>
        <taxon>Pentapetalae</taxon>
        <taxon>rosids</taxon>
        <taxon>fabids</taxon>
        <taxon>Rosales</taxon>
        <taxon>Rosaceae</taxon>
        <taxon>Rosoideae</taxon>
        <taxon>Rosoideae incertae sedis</taxon>
        <taxon>Rubus</taxon>
    </lineage>
</organism>
<dbReference type="GO" id="GO:0005524">
    <property type="term" value="F:ATP binding"/>
    <property type="evidence" value="ECO:0007669"/>
    <property type="project" value="UniProtKB-KW"/>
</dbReference>
<feature type="domain" description="Protein kinase" evidence="5">
    <location>
        <begin position="164"/>
        <end position="439"/>
    </location>
</feature>
<evidence type="ECO:0000259" key="5">
    <source>
        <dbReference type="PROSITE" id="PS50011"/>
    </source>
</evidence>
<dbReference type="InterPro" id="IPR045274">
    <property type="entry name" value="WAK-like"/>
</dbReference>
<feature type="signal peptide" evidence="4">
    <location>
        <begin position="1"/>
        <end position="21"/>
    </location>
</feature>
<keyword evidence="3" id="KW-0812">Transmembrane</keyword>
<accession>A0AAW1VPY2</accession>
<feature type="chain" id="PRO_5043475209" description="Protein kinase domain-containing protein" evidence="4">
    <location>
        <begin position="22"/>
        <end position="439"/>
    </location>
</feature>
<keyword evidence="3" id="KW-0472">Membrane</keyword>
<evidence type="ECO:0000256" key="1">
    <source>
        <dbReference type="ARBA" id="ARBA00022741"/>
    </source>
</evidence>
<dbReference type="GO" id="GO:0005886">
    <property type="term" value="C:plasma membrane"/>
    <property type="evidence" value="ECO:0007669"/>
    <property type="project" value="TreeGrafter"/>
</dbReference>
<evidence type="ECO:0000256" key="3">
    <source>
        <dbReference type="SAM" id="Phobius"/>
    </source>
</evidence>
<dbReference type="Pfam" id="PF07714">
    <property type="entry name" value="PK_Tyr_Ser-Thr"/>
    <property type="match status" value="1"/>
</dbReference>
<dbReference type="PANTHER" id="PTHR27005">
    <property type="entry name" value="WALL-ASSOCIATED RECEPTOR KINASE-LIKE 21"/>
    <property type="match status" value="1"/>
</dbReference>
<protein>
    <recommendedName>
        <fullName evidence="5">Protein kinase domain-containing protein</fullName>
    </recommendedName>
</protein>
<dbReference type="Gene3D" id="3.30.200.20">
    <property type="entry name" value="Phosphorylase Kinase, domain 1"/>
    <property type="match status" value="1"/>
</dbReference>
<evidence type="ECO:0000313" key="7">
    <source>
        <dbReference type="Proteomes" id="UP001457282"/>
    </source>
</evidence>
<gene>
    <name evidence="6" type="ORF">M0R45_000017</name>
</gene>
<name>A0AAW1VPY2_RUBAR</name>
<dbReference type="GO" id="GO:0004674">
    <property type="term" value="F:protein serine/threonine kinase activity"/>
    <property type="evidence" value="ECO:0007669"/>
    <property type="project" value="TreeGrafter"/>
</dbReference>
<keyword evidence="4" id="KW-0732">Signal</keyword>
<dbReference type="InterPro" id="IPR001245">
    <property type="entry name" value="Ser-Thr/Tyr_kinase_cat_dom"/>
</dbReference>
<sequence>MLSWFTIISMLLMFTAIPLEANINHKECENFNFNFTVPCPFFFGSTRKGSGFSIHQYRFDMNYSINSMEPVNNPIYAFYNYSCDNLARAKVLRSNNVHAAMNLTDDSQMVTTSNTNANKLTVIGLGFCCLILVFGITGIYSSLKNQKSVKLKSMFFQKNGGLLLEQYINASNGGGALIFTSKELEMAIYYHKRSHIFGPGDGGVERFINEIITFTQINHQNMVKFLGCCLETESPILVYELASNGTLFDYIHCRNGKRSLPWDILLKIASESAAGLAYLHCASLIHGNVKSSNILLTDRFIAKVAGFGSSRFLFPTNESQISTLLQRTLGYLDPEYLHKGQLTDKSDVYSFGMVLLEILTGEKPISFRRPENQRIISSHFVLSMELQSGLFHQIVVREGHREQVRAVADLAKRCLKLCSAERPAMEEVAGELKRLSDSH</sequence>
<keyword evidence="1" id="KW-0547">Nucleotide-binding</keyword>
<comment type="caution">
    <text evidence="6">The sequence shown here is derived from an EMBL/GenBank/DDBJ whole genome shotgun (WGS) entry which is preliminary data.</text>
</comment>
<dbReference type="PROSITE" id="PS50011">
    <property type="entry name" value="PROTEIN_KINASE_DOM"/>
    <property type="match status" value="1"/>
</dbReference>